<keyword evidence="1" id="KW-1133">Transmembrane helix</keyword>
<dbReference type="EMBL" id="NBYY01000011">
    <property type="protein sequence ID" value="PCS23151.1"/>
    <property type="molecule type" value="Genomic_DNA"/>
</dbReference>
<dbReference type="AlphaFoldDB" id="A0A2A5T4S3"/>
<feature type="transmembrane region" description="Helical" evidence="1">
    <location>
        <begin position="12"/>
        <end position="30"/>
    </location>
</feature>
<evidence type="ECO:0000256" key="1">
    <source>
        <dbReference type="SAM" id="Phobius"/>
    </source>
</evidence>
<gene>
    <name evidence="2" type="ORF">BTN49_1147</name>
</gene>
<organism evidence="2 3">
    <name type="scientific">Candidatus Enterovibrio escicola</name>
    <dbReference type="NCBI Taxonomy" id="1927127"/>
    <lineage>
        <taxon>Bacteria</taxon>
        <taxon>Pseudomonadati</taxon>
        <taxon>Pseudomonadota</taxon>
        <taxon>Gammaproteobacteria</taxon>
        <taxon>Vibrionales</taxon>
        <taxon>Vibrionaceae</taxon>
        <taxon>Enterovibrio</taxon>
    </lineage>
</organism>
<dbReference type="Proteomes" id="UP000219020">
    <property type="component" value="Unassembled WGS sequence"/>
</dbReference>
<reference evidence="3" key="1">
    <citation type="submission" date="2017-04" db="EMBL/GenBank/DDBJ databases">
        <title>Genome evolution of the luminous symbionts of deep sea anglerfish.</title>
        <authorList>
            <person name="Hendry T.A."/>
        </authorList>
    </citation>
    <scope>NUCLEOTIDE SEQUENCE [LARGE SCALE GENOMIC DNA]</scope>
</reference>
<proteinExistence type="predicted"/>
<comment type="caution">
    <text evidence="2">The sequence shown here is derived from an EMBL/GenBank/DDBJ whole genome shotgun (WGS) entry which is preliminary data.</text>
</comment>
<protein>
    <submittedName>
        <fullName evidence="2">Uncharacterized protein</fullName>
    </submittedName>
</protein>
<keyword evidence="1" id="KW-0812">Transmembrane</keyword>
<keyword evidence="3" id="KW-1185">Reference proteome</keyword>
<evidence type="ECO:0000313" key="3">
    <source>
        <dbReference type="Proteomes" id="UP000219020"/>
    </source>
</evidence>
<name>A0A2A5T4S3_9GAMM</name>
<dbReference type="GeneID" id="66951405"/>
<sequence length="166" mass="19066">MGRISRITFNNFLIIGILIFISIVYLPVYIRGSLIQDGTPKEIEQVLPSGVIALVPEHITITALQFPTFTLTKGKVWKTDSTLDISATQLANRWISLTGTEISTEIYDRLKVSLMTPSTLKVYRGKEGESYRLNYYELPTFWLIQNWENRWFAVSVESHYLFPVSN</sequence>
<accession>A0A2A5T4S3</accession>
<dbReference type="RefSeq" id="WP_097356201.1">
    <property type="nucleotide sequence ID" value="NZ_CAWNJE010000006.1"/>
</dbReference>
<evidence type="ECO:0000313" key="2">
    <source>
        <dbReference type="EMBL" id="PCS23151.1"/>
    </source>
</evidence>
<dbReference type="OrthoDB" id="5829309at2"/>
<keyword evidence="1" id="KW-0472">Membrane</keyword>